<feature type="domain" description="Fibronectin type-III" evidence="14">
    <location>
        <begin position="238"/>
        <end position="338"/>
    </location>
</feature>
<evidence type="ECO:0000256" key="8">
    <source>
        <dbReference type="ARBA" id="ARBA00023136"/>
    </source>
</evidence>
<feature type="domain" description="Fibronectin type-III" evidence="14">
    <location>
        <begin position="138"/>
        <end position="233"/>
    </location>
</feature>
<feature type="domain" description="Tyrosine specific protein phosphatases" evidence="13">
    <location>
        <begin position="1208"/>
        <end position="1285"/>
    </location>
</feature>
<dbReference type="InterPro" id="IPR016130">
    <property type="entry name" value="Tyr_Pase_AS"/>
</dbReference>
<dbReference type="PROSITE" id="PS50853">
    <property type="entry name" value="FN3"/>
    <property type="match status" value="6"/>
</dbReference>
<dbReference type="InterPro" id="IPR003961">
    <property type="entry name" value="FN3_dom"/>
</dbReference>
<dbReference type="PANTHER" id="PTHR46957">
    <property type="entry name" value="CYTOKINE RECEPTOR"/>
    <property type="match status" value="1"/>
</dbReference>
<evidence type="ECO:0000256" key="2">
    <source>
        <dbReference type="ARBA" id="ARBA00013064"/>
    </source>
</evidence>
<evidence type="ECO:0000256" key="10">
    <source>
        <dbReference type="ARBA" id="ARBA00051722"/>
    </source>
</evidence>
<proteinExistence type="predicted"/>
<keyword evidence="6" id="KW-0904">Protein phosphatase</keyword>
<dbReference type="EC" id="3.1.3.48" evidence="2"/>
<dbReference type="GO" id="GO:0004725">
    <property type="term" value="F:protein tyrosine phosphatase activity"/>
    <property type="evidence" value="ECO:0007669"/>
    <property type="project" value="UniProtKB-EC"/>
</dbReference>
<dbReference type="Gene3D" id="2.60.40.10">
    <property type="entry name" value="Immunoglobulins"/>
    <property type="match status" value="6"/>
</dbReference>
<dbReference type="GO" id="GO:0016020">
    <property type="term" value="C:membrane"/>
    <property type="evidence" value="ECO:0007669"/>
    <property type="project" value="UniProtKB-SubCell"/>
</dbReference>
<dbReference type="SUPFAM" id="SSF52799">
    <property type="entry name" value="(Phosphotyrosine protein) phosphatases II"/>
    <property type="match status" value="1"/>
</dbReference>
<keyword evidence="9" id="KW-0325">Glycoprotein</keyword>
<dbReference type="Pfam" id="PF00102">
    <property type="entry name" value="Y_phosphatase"/>
    <property type="match status" value="1"/>
</dbReference>
<comment type="subcellular location">
    <subcellularLocation>
        <location evidence="1">Membrane</location>
        <topology evidence="1">Single-pass type I membrane protein</topology>
    </subcellularLocation>
</comment>
<dbReference type="PANTHER" id="PTHR46957:SF3">
    <property type="entry name" value="CYTOKINE RECEPTOR"/>
    <property type="match status" value="1"/>
</dbReference>
<dbReference type="InterPro" id="IPR050713">
    <property type="entry name" value="RTP_Phos/Ushers"/>
</dbReference>
<feature type="domain" description="Fibronectin type-III" evidence="14">
    <location>
        <begin position="339"/>
        <end position="440"/>
    </location>
</feature>
<feature type="domain" description="Fibronectin type-III" evidence="14">
    <location>
        <begin position="649"/>
        <end position="757"/>
    </location>
</feature>
<evidence type="ECO:0000256" key="1">
    <source>
        <dbReference type="ARBA" id="ARBA00004479"/>
    </source>
</evidence>
<evidence type="ECO:0000259" key="14">
    <source>
        <dbReference type="PROSITE" id="PS50853"/>
    </source>
</evidence>
<feature type="domain" description="Fibronectin type-III" evidence="14">
    <location>
        <begin position="29"/>
        <end position="137"/>
    </location>
</feature>
<dbReference type="CDD" id="cd00063">
    <property type="entry name" value="FN3"/>
    <property type="match status" value="6"/>
</dbReference>
<dbReference type="SUPFAM" id="SSF49265">
    <property type="entry name" value="Fibronectin type III"/>
    <property type="match status" value="4"/>
</dbReference>
<reference evidence="15" key="1">
    <citation type="journal article" date="2016" name="Ticks Tick Borne Dis.">
        <title>De novo assembly and annotation of the salivary gland transcriptome of Rhipicephalus appendiculatus male and female ticks during blood feeding.</title>
        <authorList>
            <person name="de Castro M.H."/>
            <person name="de Klerk D."/>
            <person name="Pienaar R."/>
            <person name="Latif A.A."/>
            <person name="Rees D.J."/>
            <person name="Mans B.J."/>
        </authorList>
    </citation>
    <scope>NUCLEOTIDE SEQUENCE</scope>
    <source>
        <tissue evidence="15">Salivary glands</tissue>
    </source>
</reference>
<keyword evidence="7 11" id="KW-1133">Transmembrane helix</keyword>
<dbReference type="InterPro" id="IPR000387">
    <property type="entry name" value="Tyr_Pase_dom"/>
</dbReference>
<evidence type="ECO:0000256" key="9">
    <source>
        <dbReference type="ARBA" id="ARBA00023180"/>
    </source>
</evidence>
<dbReference type="EMBL" id="GEDV01006121">
    <property type="protein sequence ID" value="JAP82436.1"/>
    <property type="molecule type" value="Transcribed_RNA"/>
</dbReference>
<dbReference type="PROSITE" id="PS00383">
    <property type="entry name" value="TYR_PHOSPHATASE_1"/>
    <property type="match status" value="1"/>
</dbReference>
<evidence type="ECO:0000259" key="12">
    <source>
        <dbReference type="PROSITE" id="PS50055"/>
    </source>
</evidence>
<protein>
    <recommendedName>
        <fullName evidence="2">protein-tyrosine-phosphatase</fullName>
        <ecNumber evidence="2">3.1.3.48</ecNumber>
    </recommendedName>
</protein>
<organism evidence="15">
    <name type="scientific">Rhipicephalus appendiculatus</name>
    <name type="common">Brown ear tick</name>
    <dbReference type="NCBI Taxonomy" id="34631"/>
    <lineage>
        <taxon>Eukaryota</taxon>
        <taxon>Metazoa</taxon>
        <taxon>Ecdysozoa</taxon>
        <taxon>Arthropoda</taxon>
        <taxon>Chelicerata</taxon>
        <taxon>Arachnida</taxon>
        <taxon>Acari</taxon>
        <taxon>Parasitiformes</taxon>
        <taxon>Ixodida</taxon>
        <taxon>Ixodoidea</taxon>
        <taxon>Ixodidae</taxon>
        <taxon>Rhipicephalinae</taxon>
        <taxon>Rhipicephalus</taxon>
        <taxon>Rhipicephalus</taxon>
    </lineage>
</organism>
<dbReference type="Gene3D" id="3.90.190.10">
    <property type="entry name" value="Protein tyrosine phosphatase superfamily"/>
    <property type="match status" value="1"/>
</dbReference>
<dbReference type="PROSITE" id="PS50056">
    <property type="entry name" value="TYR_PHOSPHATASE_2"/>
    <property type="match status" value="1"/>
</dbReference>
<evidence type="ECO:0000256" key="11">
    <source>
        <dbReference type="SAM" id="Phobius"/>
    </source>
</evidence>
<dbReference type="GO" id="GO:0048666">
    <property type="term" value="P:neuron development"/>
    <property type="evidence" value="ECO:0007669"/>
    <property type="project" value="UniProtKB-ARBA"/>
</dbReference>
<evidence type="ECO:0000256" key="5">
    <source>
        <dbReference type="ARBA" id="ARBA00022801"/>
    </source>
</evidence>
<comment type="catalytic activity">
    <reaction evidence="10">
        <text>O-phospho-L-tyrosyl-[protein] + H2O = L-tyrosyl-[protein] + phosphate</text>
        <dbReference type="Rhea" id="RHEA:10684"/>
        <dbReference type="Rhea" id="RHEA-COMP:10136"/>
        <dbReference type="Rhea" id="RHEA-COMP:20101"/>
        <dbReference type="ChEBI" id="CHEBI:15377"/>
        <dbReference type="ChEBI" id="CHEBI:43474"/>
        <dbReference type="ChEBI" id="CHEBI:46858"/>
        <dbReference type="ChEBI" id="CHEBI:61978"/>
        <dbReference type="EC" id="3.1.3.48"/>
    </reaction>
</comment>
<feature type="transmembrane region" description="Helical" evidence="11">
    <location>
        <begin position="924"/>
        <end position="947"/>
    </location>
</feature>
<evidence type="ECO:0000256" key="4">
    <source>
        <dbReference type="ARBA" id="ARBA00022729"/>
    </source>
</evidence>
<dbReference type="InterPro" id="IPR036116">
    <property type="entry name" value="FN3_sf"/>
</dbReference>
<evidence type="ECO:0000256" key="3">
    <source>
        <dbReference type="ARBA" id="ARBA00022692"/>
    </source>
</evidence>
<dbReference type="PRINTS" id="PR00700">
    <property type="entry name" value="PRTYPHPHTASE"/>
</dbReference>
<accession>A0A131YW93</accession>
<dbReference type="SMART" id="SM00194">
    <property type="entry name" value="PTPc"/>
    <property type="match status" value="1"/>
</dbReference>
<evidence type="ECO:0000256" key="6">
    <source>
        <dbReference type="ARBA" id="ARBA00022912"/>
    </source>
</evidence>
<feature type="domain" description="Fibronectin type-III" evidence="14">
    <location>
        <begin position="551"/>
        <end position="646"/>
    </location>
</feature>
<evidence type="ECO:0000256" key="7">
    <source>
        <dbReference type="ARBA" id="ARBA00022989"/>
    </source>
</evidence>
<dbReference type="SMART" id="SM00060">
    <property type="entry name" value="FN3"/>
    <property type="match status" value="7"/>
</dbReference>
<keyword evidence="8 11" id="KW-0472">Membrane</keyword>
<dbReference type="InterPro" id="IPR029021">
    <property type="entry name" value="Prot-tyrosine_phosphatase-like"/>
</dbReference>
<dbReference type="SMART" id="SM00404">
    <property type="entry name" value="PTPc_motif"/>
    <property type="match status" value="1"/>
</dbReference>
<name>A0A131YW93_RHIAP</name>
<dbReference type="Pfam" id="PF00041">
    <property type="entry name" value="fn3"/>
    <property type="match status" value="5"/>
</dbReference>
<dbReference type="FunFam" id="3.90.190.10:FF:000009">
    <property type="entry name" value="Receptor-type tyrosine-protein phosphatase beta"/>
    <property type="match status" value="1"/>
</dbReference>
<keyword evidence="5" id="KW-0378">Hydrolase</keyword>
<evidence type="ECO:0000313" key="15">
    <source>
        <dbReference type="EMBL" id="JAP82436.1"/>
    </source>
</evidence>
<keyword evidence="4" id="KW-0732">Signal</keyword>
<feature type="domain" description="Tyrosine-protein phosphatase" evidence="12">
    <location>
        <begin position="1034"/>
        <end position="1294"/>
    </location>
</feature>
<keyword evidence="3 11" id="KW-0812">Transmembrane</keyword>
<dbReference type="InterPro" id="IPR000242">
    <property type="entry name" value="PTP_cat"/>
</dbReference>
<evidence type="ECO:0000259" key="13">
    <source>
        <dbReference type="PROSITE" id="PS50056"/>
    </source>
</evidence>
<sequence>MYTTNGSDQVPLGDPGSGCFVTLAEAPGKPEDLRVTAVETTSAFINWTEPRFKNGALGGYIIKVCRENESVENDCTEVASSQLMINDSSTTTYKLDGLDPWTKYTIALAAFNRDANGSEMVSEVSSEVFHTDAVAPGSVTRLSVVEVTNRSISLNWTKPEVAGGEVKYYNVTHCIVESCKAAADVCETLRADEEKATLTNLKPWTFIAVHVAAVNLMKNGTELLGEAASLCERTKIGVPSRPEGVNAAAKGDSIEIRWEPPRVPNGDLSQYKVDVCNENESTGTKCDNRTVDGGETNTVVQRLAPWTVYTVSVAAQNIEGDVMLESESVKRTVKTAPAAPSVPRKLKTTEREHSINVAWDEPEFPRGPLDGYNVSWIIEDWLGRVTAVGSLVTNDSTCQLPTWKPYSNYTLSVRAFHRIEDAEPLHGDAALTAFKTAVEAPDVANVDSVVGSRSAAIFLSVAGSPNGPLDGFVWCNYVTYKVISTKNETGGKGLCTNESRTTDRLLLLEDLMPWTFYKFGARAYNLDSDGSSLEGPETWVYYRTEQGAPSTPRNFSVARFESRSLIVNWSEPAEKNGELEGYVLTWTLSTDGQEVNRIDISPRSTKISSLEPYTEYALKLSAYNMHHSKRFEGPPVEIHARTLPEAPGPVVDLDLVAFKNNTVHLTWRPPLQKRGQLQSYVVIYNASKPGKPALMNVPSEWLPVVSVCHGKPAVCTFNVEELPAEYIYSFDVRGINVNVSTWGDTSESPVQVEVPAGDPPPPKNMSMVAGDCPSAPEPDTQKKFMISNDMFDDRNGEIRRYDVVVGSAELIDRDVENGILWKEVARNQPTPPHVITPQDWNPFLKDLNGDGDPLKCEPLRGREGTMICTIGSEICDDNRAIPCNGPLRSGTEYAMYVIGYTKGGSRASSPEVFVTALPEEPSSAGAIAGGILTAIIIMAAILAVVVIHRRRMARQKQANSKRSSVEAGNMHNSLVHLVQLSDVNGSATKPSPLSAQDEQIEMEHHVIKDINKPIPKIEFRSHLEMMMKDSAYRFADEYERLVELSPQYPSDVARHPANSKKNRFTNIHPFDKSRVPLSVIGDDEQSSYINASFVKGCNSDREYIAAQGPNALTVNDFWRMIWEHDVKIIIMLTQFVEGNKKKCEKYWPDDNKEHAYGSVQVRKDTATERDDFILTEFRIKSDDSSKWRSLRHVFFTAWKDHGTPEKPETLLQFVRTCQGMFGPRGGAQPPILVHCSAGVGRTGTFIALDMCLQKVEVDEEIDIFHLVLDLRECRRCMVQNEKQYTYLYHCVTSVIDEMYGSTVQNEPIYENVAALMSGSAC</sequence>
<dbReference type="InterPro" id="IPR013783">
    <property type="entry name" value="Ig-like_fold"/>
</dbReference>
<dbReference type="PROSITE" id="PS50055">
    <property type="entry name" value="TYR_PHOSPHATASE_PTP"/>
    <property type="match status" value="1"/>
</dbReference>
<dbReference type="InterPro" id="IPR003595">
    <property type="entry name" value="Tyr_Pase_cat"/>
</dbReference>